<dbReference type="RefSeq" id="WP_119151184.1">
    <property type="nucleotide sequence ID" value="NZ_JBHSOV010000028.1"/>
</dbReference>
<organism evidence="3 4">
    <name type="scientific">Cohnella faecalis</name>
    <dbReference type="NCBI Taxonomy" id="2315694"/>
    <lineage>
        <taxon>Bacteria</taxon>
        <taxon>Bacillati</taxon>
        <taxon>Bacillota</taxon>
        <taxon>Bacilli</taxon>
        <taxon>Bacillales</taxon>
        <taxon>Paenibacillaceae</taxon>
        <taxon>Cohnella</taxon>
    </lineage>
</organism>
<feature type="domain" description="HD" evidence="1">
    <location>
        <begin position="11"/>
        <end position="133"/>
    </location>
</feature>
<dbReference type="PROSITE" id="PS51831">
    <property type="entry name" value="HD"/>
    <property type="match status" value="1"/>
</dbReference>
<dbReference type="InterPro" id="IPR006675">
    <property type="entry name" value="HDIG_dom"/>
</dbReference>
<dbReference type="PANTHER" id="PTHR43155">
    <property type="entry name" value="CYCLIC DI-GMP PHOSPHODIESTERASE PA4108-RELATED"/>
    <property type="match status" value="1"/>
</dbReference>
<dbReference type="SMART" id="SM00471">
    <property type="entry name" value="HDc"/>
    <property type="match status" value="1"/>
</dbReference>
<dbReference type="EMBL" id="QXJM01000039">
    <property type="protein sequence ID" value="RIE03155.1"/>
    <property type="molecule type" value="Genomic_DNA"/>
</dbReference>
<dbReference type="SUPFAM" id="SSF109604">
    <property type="entry name" value="HD-domain/PDEase-like"/>
    <property type="match status" value="1"/>
</dbReference>
<accession>A0A398CL70</accession>
<evidence type="ECO:0000313" key="3">
    <source>
        <dbReference type="EMBL" id="RIE03155.1"/>
    </source>
</evidence>
<protein>
    <submittedName>
        <fullName evidence="3">HD-GYP domain-containing protein</fullName>
    </submittedName>
</protein>
<dbReference type="PROSITE" id="PS51832">
    <property type="entry name" value="HD_GYP"/>
    <property type="match status" value="1"/>
</dbReference>
<reference evidence="3 4" key="1">
    <citation type="submission" date="2018-09" db="EMBL/GenBank/DDBJ databases">
        <title>Cohnella cavernae sp. nov., isolated from a karst cave.</title>
        <authorList>
            <person name="Zhu H."/>
        </authorList>
    </citation>
    <scope>NUCLEOTIDE SEQUENCE [LARGE SCALE GENOMIC DNA]</scope>
    <source>
        <strain evidence="3 4">K2E09-144</strain>
    </source>
</reference>
<comment type="caution">
    <text evidence="3">The sequence shown here is derived from an EMBL/GenBank/DDBJ whole genome shotgun (WGS) entry which is preliminary data.</text>
</comment>
<proteinExistence type="predicted"/>
<feature type="domain" description="HD-GYP" evidence="2">
    <location>
        <begin position="1"/>
        <end position="183"/>
    </location>
</feature>
<gene>
    <name evidence="3" type="ORF">D3H35_16445</name>
</gene>
<dbReference type="AlphaFoldDB" id="A0A398CL70"/>
<dbReference type="InterPro" id="IPR006674">
    <property type="entry name" value="HD_domain"/>
</dbReference>
<dbReference type="Pfam" id="PF13487">
    <property type="entry name" value="HD_5"/>
    <property type="match status" value="1"/>
</dbReference>
<evidence type="ECO:0000259" key="1">
    <source>
        <dbReference type="PROSITE" id="PS51831"/>
    </source>
</evidence>
<dbReference type="InterPro" id="IPR003607">
    <property type="entry name" value="HD/PDEase_dom"/>
</dbReference>
<dbReference type="OrthoDB" id="9759601at2"/>
<name>A0A398CL70_9BACL</name>
<keyword evidence="4" id="KW-1185">Reference proteome</keyword>
<dbReference type="Gene3D" id="1.10.3210.10">
    <property type="entry name" value="Hypothetical protein af1432"/>
    <property type="match status" value="1"/>
</dbReference>
<dbReference type="PANTHER" id="PTHR43155:SF2">
    <property type="entry name" value="CYCLIC DI-GMP PHOSPHODIESTERASE PA4108"/>
    <property type="match status" value="1"/>
</dbReference>
<evidence type="ECO:0000313" key="4">
    <source>
        <dbReference type="Proteomes" id="UP000266340"/>
    </source>
</evidence>
<dbReference type="InterPro" id="IPR037522">
    <property type="entry name" value="HD_GYP_dom"/>
</dbReference>
<sequence length="183" mass="20940">MELLRDRHEETYRHCVRVSLLGEKLARSLRMSEQDIEALVRGCLLHDVGKLLVSLAILDASGPLDERQWDEMKRHPRIGADILESMGLRGEIIDLVLHHHERWDGQGYPSGLHKEEIPYGARICAVVDAFDSMMSDRPYRQGKTVSEALEELRKHAGTQFDEAIVESFSRLAEELGRMYDIFG</sequence>
<evidence type="ECO:0000259" key="2">
    <source>
        <dbReference type="PROSITE" id="PS51832"/>
    </source>
</evidence>
<dbReference type="CDD" id="cd00077">
    <property type="entry name" value="HDc"/>
    <property type="match status" value="1"/>
</dbReference>
<dbReference type="NCBIfam" id="TIGR00277">
    <property type="entry name" value="HDIG"/>
    <property type="match status" value="1"/>
</dbReference>
<dbReference type="Proteomes" id="UP000266340">
    <property type="component" value="Unassembled WGS sequence"/>
</dbReference>